<keyword evidence="1" id="KW-0418">Kinase</keyword>
<organism evidence="1">
    <name type="scientific">Tanacetum cinerariifolium</name>
    <name type="common">Dalmatian daisy</name>
    <name type="synonym">Chrysanthemum cinerariifolium</name>
    <dbReference type="NCBI Taxonomy" id="118510"/>
    <lineage>
        <taxon>Eukaryota</taxon>
        <taxon>Viridiplantae</taxon>
        <taxon>Streptophyta</taxon>
        <taxon>Embryophyta</taxon>
        <taxon>Tracheophyta</taxon>
        <taxon>Spermatophyta</taxon>
        <taxon>Magnoliopsida</taxon>
        <taxon>eudicotyledons</taxon>
        <taxon>Gunneridae</taxon>
        <taxon>Pentapetalae</taxon>
        <taxon>asterids</taxon>
        <taxon>campanulids</taxon>
        <taxon>Asterales</taxon>
        <taxon>Asteraceae</taxon>
        <taxon>Asteroideae</taxon>
        <taxon>Anthemideae</taxon>
        <taxon>Anthemidinae</taxon>
        <taxon>Tanacetum</taxon>
    </lineage>
</organism>
<evidence type="ECO:0000313" key="1">
    <source>
        <dbReference type="EMBL" id="GEU41401.1"/>
    </source>
</evidence>
<dbReference type="EMBL" id="BKCJ010001433">
    <property type="protein sequence ID" value="GEU41401.1"/>
    <property type="molecule type" value="Genomic_DNA"/>
</dbReference>
<protein>
    <submittedName>
        <fullName evidence="1">Protein kinase-like domain, concanavalin A-like lectin/glucanase domain protein</fullName>
    </submittedName>
</protein>
<keyword evidence="1" id="KW-0808">Transferase</keyword>
<sequence length="128" mass="15239">MKKQRVPRRDIENPRKVSNFTRRVKGIHVFVGNFTYIMDFLVVEDAGSTIDGIDEVAYQVPHKVEQHRLRPNLKKDFMQVVYVRSEDDKKKEVDYVMKKMFVFYKECLELGFKYKVKQDDIGRSVTDD</sequence>
<comment type="caution">
    <text evidence="1">The sequence shown here is derived from an EMBL/GenBank/DDBJ whole genome shotgun (WGS) entry which is preliminary data.</text>
</comment>
<accession>A0A6L2JWD2</accession>
<proteinExistence type="predicted"/>
<dbReference type="GO" id="GO:0016301">
    <property type="term" value="F:kinase activity"/>
    <property type="evidence" value="ECO:0007669"/>
    <property type="project" value="UniProtKB-KW"/>
</dbReference>
<name>A0A6L2JWD2_TANCI</name>
<reference evidence="1" key="1">
    <citation type="journal article" date="2019" name="Sci. Rep.">
        <title>Draft genome of Tanacetum cinerariifolium, the natural source of mosquito coil.</title>
        <authorList>
            <person name="Yamashiro T."/>
            <person name="Shiraishi A."/>
            <person name="Satake H."/>
            <person name="Nakayama K."/>
        </authorList>
    </citation>
    <scope>NUCLEOTIDE SEQUENCE</scope>
</reference>
<dbReference type="AlphaFoldDB" id="A0A6L2JWD2"/>
<keyword evidence="1" id="KW-0430">Lectin</keyword>
<gene>
    <name evidence="1" type="ORF">Tci_013379</name>
</gene>
<dbReference type="GO" id="GO:0030246">
    <property type="term" value="F:carbohydrate binding"/>
    <property type="evidence" value="ECO:0007669"/>
    <property type="project" value="UniProtKB-KW"/>
</dbReference>